<evidence type="ECO:0008006" key="3">
    <source>
        <dbReference type="Google" id="ProtNLM"/>
    </source>
</evidence>
<evidence type="ECO:0000313" key="2">
    <source>
        <dbReference type="Proteomes" id="UP001268089"/>
    </source>
</evidence>
<comment type="caution">
    <text evidence="1">The sequence shown here is derived from an EMBL/GenBank/DDBJ whole genome shotgun (WGS) entry which is preliminary data.</text>
</comment>
<keyword evidence="2" id="KW-1185">Reference proteome</keyword>
<sequence>MSIRTQFIYHPENDGFIAQQVLSSSKSNQQLNLSEFSIGQLNRPDAGYWNAMASVDVIVLLVSSTFNRIAPYIYAHDNFFRAQKGILGIDISSIPNEWGETRKKSNVWLDYQNIGLGKSMRDLIEVHNIPKDTEPYGYISSSISLWIDKAHKCAQSGYSNG</sequence>
<protein>
    <recommendedName>
        <fullName evidence="3">TIR domain-containing protein</fullName>
    </recommendedName>
</protein>
<name>A0ABU1ZTP8_9BURK</name>
<organism evidence="1 2">
    <name type="scientific">Rhodoferax saidenbachensis</name>
    <dbReference type="NCBI Taxonomy" id="1484693"/>
    <lineage>
        <taxon>Bacteria</taxon>
        <taxon>Pseudomonadati</taxon>
        <taxon>Pseudomonadota</taxon>
        <taxon>Betaproteobacteria</taxon>
        <taxon>Burkholderiales</taxon>
        <taxon>Comamonadaceae</taxon>
        <taxon>Rhodoferax</taxon>
    </lineage>
</organism>
<evidence type="ECO:0000313" key="1">
    <source>
        <dbReference type="EMBL" id="MDR7308930.1"/>
    </source>
</evidence>
<proteinExistence type="predicted"/>
<dbReference type="EMBL" id="JAVDXO010000017">
    <property type="protein sequence ID" value="MDR7308930.1"/>
    <property type="molecule type" value="Genomic_DNA"/>
</dbReference>
<accession>A0ABU1ZTP8</accession>
<gene>
    <name evidence="1" type="ORF">J2X15_004258</name>
</gene>
<dbReference type="Proteomes" id="UP001268089">
    <property type="component" value="Unassembled WGS sequence"/>
</dbReference>
<reference evidence="1 2" key="1">
    <citation type="submission" date="2023-07" db="EMBL/GenBank/DDBJ databases">
        <title>Sorghum-associated microbial communities from plants grown in Nebraska, USA.</title>
        <authorList>
            <person name="Schachtman D."/>
        </authorList>
    </citation>
    <scope>NUCLEOTIDE SEQUENCE [LARGE SCALE GENOMIC DNA]</scope>
    <source>
        <strain evidence="1 2">BE308</strain>
    </source>
</reference>
<dbReference type="RefSeq" id="WP_310347008.1">
    <property type="nucleotide sequence ID" value="NZ_JAVDXO010000017.1"/>
</dbReference>